<dbReference type="PANTHER" id="PTHR24198">
    <property type="entry name" value="ANKYRIN REPEAT AND PROTEIN KINASE DOMAIN-CONTAINING PROTEIN"/>
    <property type="match status" value="1"/>
</dbReference>
<evidence type="ECO:0000256" key="1">
    <source>
        <dbReference type="ARBA" id="ARBA00022737"/>
    </source>
</evidence>
<dbReference type="SUPFAM" id="SSF48403">
    <property type="entry name" value="Ankyrin repeat"/>
    <property type="match status" value="1"/>
</dbReference>
<keyword evidence="1" id="KW-0677">Repeat</keyword>
<feature type="repeat" description="ANK" evidence="3">
    <location>
        <begin position="50"/>
        <end position="82"/>
    </location>
</feature>
<dbReference type="EMBL" id="HBFC01017671">
    <property type="protein sequence ID" value="CAD8707847.1"/>
    <property type="molecule type" value="Transcribed_RNA"/>
</dbReference>
<dbReference type="SMART" id="SM00248">
    <property type="entry name" value="ANK"/>
    <property type="match status" value="4"/>
</dbReference>
<accession>A0A7S0SLN4</accession>
<sequence>MTWSEESKNTAELEAQFAGAGLFMAAQNGEIENVRKQIEAGVDPNSKMNDGLTPLFMAVANKRIDMANLLLDKGADVDCTLNDSHATPLCLAAQHGDMPFVKLLLDRGADPRVVMKGGIGAFFLAVQGPSLEVAALFLEKGADVNCQMESTGATPLIVAALKNKLEAVELLLSRGADAGVHLRDGVMLFKCAEELMIQDTLATKMAEASSDGTIQTGHKWTAAAVAQLMGFTKVADKINAATVAKK</sequence>
<dbReference type="PANTHER" id="PTHR24198:SF190">
    <property type="entry name" value="DYNEIN HEAVY CHAIN 12, AXONEMAL-LIKE"/>
    <property type="match status" value="1"/>
</dbReference>
<evidence type="ECO:0000256" key="2">
    <source>
        <dbReference type="ARBA" id="ARBA00023043"/>
    </source>
</evidence>
<organism evidence="4">
    <name type="scientific">Mantoniella antarctica</name>
    <dbReference type="NCBI Taxonomy" id="81844"/>
    <lineage>
        <taxon>Eukaryota</taxon>
        <taxon>Viridiplantae</taxon>
        <taxon>Chlorophyta</taxon>
        <taxon>Mamiellophyceae</taxon>
        <taxon>Mamiellales</taxon>
        <taxon>Mamiellaceae</taxon>
        <taxon>Mantoniella</taxon>
    </lineage>
</organism>
<dbReference type="GO" id="GO:0005737">
    <property type="term" value="C:cytoplasm"/>
    <property type="evidence" value="ECO:0007669"/>
    <property type="project" value="TreeGrafter"/>
</dbReference>
<dbReference type="PROSITE" id="PS50088">
    <property type="entry name" value="ANK_REPEAT"/>
    <property type="match status" value="3"/>
</dbReference>
<name>A0A7S0SLN4_9CHLO</name>
<proteinExistence type="predicted"/>
<dbReference type="InterPro" id="IPR036770">
    <property type="entry name" value="Ankyrin_rpt-contain_sf"/>
</dbReference>
<dbReference type="Pfam" id="PF12796">
    <property type="entry name" value="Ank_2"/>
    <property type="match status" value="1"/>
</dbReference>
<feature type="repeat" description="ANK" evidence="3">
    <location>
        <begin position="151"/>
        <end position="183"/>
    </location>
</feature>
<dbReference type="AlphaFoldDB" id="A0A7S0SLN4"/>
<dbReference type="InterPro" id="IPR002110">
    <property type="entry name" value="Ankyrin_rpt"/>
</dbReference>
<reference evidence="4" key="1">
    <citation type="submission" date="2021-01" db="EMBL/GenBank/DDBJ databases">
        <authorList>
            <person name="Corre E."/>
            <person name="Pelletier E."/>
            <person name="Niang G."/>
            <person name="Scheremetjew M."/>
            <person name="Finn R."/>
            <person name="Kale V."/>
            <person name="Holt S."/>
            <person name="Cochrane G."/>
            <person name="Meng A."/>
            <person name="Brown T."/>
            <person name="Cohen L."/>
        </authorList>
    </citation>
    <scope>NUCLEOTIDE SEQUENCE</scope>
    <source>
        <strain evidence="4">SL-175</strain>
    </source>
</reference>
<dbReference type="Pfam" id="PF13637">
    <property type="entry name" value="Ank_4"/>
    <property type="match status" value="1"/>
</dbReference>
<keyword evidence="2 3" id="KW-0040">ANK repeat</keyword>
<evidence type="ECO:0000313" key="4">
    <source>
        <dbReference type="EMBL" id="CAD8707847.1"/>
    </source>
</evidence>
<dbReference type="Gene3D" id="1.25.40.20">
    <property type="entry name" value="Ankyrin repeat-containing domain"/>
    <property type="match status" value="2"/>
</dbReference>
<protein>
    <recommendedName>
        <fullName evidence="5">Ankyrin repeat domain-containing protein</fullName>
    </recommendedName>
</protein>
<feature type="repeat" description="ANK" evidence="3">
    <location>
        <begin position="84"/>
        <end position="116"/>
    </location>
</feature>
<evidence type="ECO:0000256" key="3">
    <source>
        <dbReference type="PROSITE-ProRule" id="PRU00023"/>
    </source>
</evidence>
<evidence type="ECO:0008006" key="5">
    <source>
        <dbReference type="Google" id="ProtNLM"/>
    </source>
</evidence>
<gene>
    <name evidence="4" type="ORF">MANT1106_LOCUS10530</name>
</gene>
<dbReference type="PROSITE" id="PS50297">
    <property type="entry name" value="ANK_REP_REGION"/>
    <property type="match status" value="3"/>
</dbReference>